<proteinExistence type="predicted"/>
<dbReference type="EMBL" id="KN880440">
    <property type="protein sequence ID" value="KIY72829.1"/>
    <property type="molecule type" value="Genomic_DNA"/>
</dbReference>
<gene>
    <name evidence="3" type="ORF">CYLTODRAFT_8633</name>
</gene>
<sequence length="160" mass="17073">MSLFARALQRATPAVSRRLSSTYVPTRGVLPPTPADTEFPSASIAQSDALVSTEGKTAAPATASQAPNYAAPWSANQRPRPGPQSGPRFEQTEWATQPNPLSAMQLVDNEPIRIVHGRKAVCDGGNGALGHPKVFINLDKPGPRACGPRTTTIMRTRYSL</sequence>
<protein>
    <recommendedName>
        <fullName evidence="2">Zinc finger CHCC-type domain-containing protein</fullName>
    </recommendedName>
</protein>
<organism evidence="3 4">
    <name type="scientific">Cylindrobasidium torrendii FP15055 ss-10</name>
    <dbReference type="NCBI Taxonomy" id="1314674"/>
    <lineage>
        <taxon>Eukaryota</taxon>
        <taxon>Fungi</taxon>
        <taxon>Dikarya</taxon>
        <taxon>Basidiomycota</taxon>
        <taxon>Agaricomycotina</taxon>
        <taxon>Agaricomycetes</taxon>
        <taxon>Agaricomycetidae</taxon>
        <taxon>Agaricales</taxon>
        <taxon>Marasmiineae</taxon>
        <taxon>Physalacriaceae</taxon>
        <taxon>Cylindrobasidium</taxon>
    </lineage>
</organism>
<dbReference type="STRING" id="1314674.A0A0D7BRN8"/>
<dbReference type="Gene3D" id="2.60.260.40">
    <property type="entry name" value="q5lls5 like domains"/>
    <property type="match status" value="1"/>
</dbReference>
<dbReference type="GO" id="GO:0006120">
    <property type="term" value="P:mitochondrial electron transport, NADH to ubiquinone"/>
    <property type="evidence" value="ECO:0007669"/>
    <property type="project" value="TreeGrafter"/>
</dbReference>
<reference evidence="3 4" key="1">
    <citation type="journal article" date="2015" name="Fungal Genet. Biol.">
        <title>Evolution of novel wood decay mechanisms in Agaricales revealed by the genome sequences of Fistulina hepatica and Cylindrobasidium torrendii.</title>
        <authorList>
            <person name="Floudas D."/>
            <person name="Held B.W."/>
            <person name="Riley R."/>
            <person name="Nagy L.G."/>
            <person name="Koehler G."/>
            <person name="Ransdell A.S."/>
            <person name="Younus H."/>
            <person name="Chow J."/>
            <person name="Chiniquy J."/>
            <person name="Lipzen A."/>
            <person name="Tritt A."/>
            <person name="Sun H."/>
            <person name="Haridas S."/>
            <person name="LaButti K."/>
            <person name="Ohm R.A."/>
            <person name="Kues U."/>
            <person name="Blanchette R.A."/>
            <person name="Grigoriev I.V."/>
            <person name="Minto R.E."/>
            <person name="Hibbett D.S."/>
        </authorList>
    </citation>
    <scope>NUCLEOTIDE SEQUENCE [LARGE SCALE GENOMIC DNA]</scope>
    <source>
        <strain evidence="3 4">FP15055 ss-10</strain>
    </source>
</reference>
<dbReference type="OrthoDB" id="307899at2759"/>
<feature type="compositionally biased region" description="Low complexity" evidence="1">
    <location>
        <begin position="77"/>
        <end position="88"/>
    </location>
</feature>
<feature type="region of interest" description="Disordered" evidence="1">
    <location>
        <begin position="48"/>
        <end position="99"/>
    </location>
</feature>
<evidence type="ECO:0000256" key="1">
    <source>
        <dbReference type="SAM" id="MobiDB-lite"/>
    </source>
</evidence>
<evidence type="ECO:0000259" key="2">
    <source>
        <dbReference type="Pfam" id="PF10276"/>
    </source>
</evidence>
<dbReference type="PANTHER" id="PTHR13156:SF0">
    <property type="entry name" value="NADH DEHYDROGENASE [UBIQUINONE] IRON-SULFUR PROTEIN 6, MITOCHONDRIAL"/>
    <property type="match status" value="1"/>
</dbReference>
<dbReference type="PANTHER" id="PTHR13156">
    <property type="entry name" value="NADH-UBIQUINONE OXIDOREDUCTASE 13 KD-A SUBUNIT"/>
    <property type="match status" value="1"/>
</dbReference>
<dbReference type="Proteomes" id="UP000054007">
    <property type="component" value="Unassembled WGS sequence"/>
</dbReference>
<evidence type="ECO:0000313" key="4">
    <source>
        <dbReference type="Proteomes" id="UP000054007"/>
    </source>
</evidence>
<dbReference type="GO" id="GO:0005739">
    <property type="term" value="C:mitochondrion"/>
    <property type="evidence" value="ECO:0007669"/>
    <property type="project" value="GOC"/>
</dbReference>
<feature type="domain" description="Zinc finger CHCC-type" evidence="2">
    <location>
        <begin position="117"/>
        <end position="147"/>
    </location>
</feature>
<dbReference type="Pfam" id="PF10276">
    <property type="entry name" value="zf-CHCC"/>
    <property type="match status" value="1"/>
</dbReference>
<accession>A0A0D7BRN8</accession>
<name>A0A0D7BRN8_9AGAR</name>
<dbReference type="AlphaFoldDB" id="A0A0D7BRN8"/>
<keyword evidence="4" id="KW-1185">Reference proteome</keyword>
<evidence type="ECO:0000313" key="3">
    <source>
        <dbReference type="EMBL" id="KIY72829.1"/>
    </source>
</evidence>
<dbReference type="InterPro" id="IPR019401">
    <property type="entry name" value="Znf_CHCC"/>
</dbReference>